<dbReference type="Proteomes" id="UP000027644">
    <property type="component" value="Unassembled WGS sequence"/>
</dbReference>
<name>A0A074V5G3_9NEIS</name>
<dbReference type="AlphaFoldDB" id="A0A074V5G3"/>
<sequence length="73" mass="8461">MTLTASEYHTMLEQGIQYKSKKLGLFISSFLRQHKDKRSRTLDYCDVKLVDSGSPDLPFVTHDWYGPDPKPEL</sequence>
<proteinExistence type="predicted"/>
<dbReference type="EMBL" id="AVQL01000451">
    <property type="protein sequence ID" value="KEQ00396.1"/>
    <property type="molecule type" value="Genomic_DNA"/>
</dbReference>
<organism evidence="1 2">
    <name type="scientific">Snodgrassella alvi SCGC AB-598-J21</name>
    <dbReference type="NCBI Taxonomy" id="1385367"/>
    <lineage>
        <taxon>Bacteria</taxon>
        <taxon>Pseudomonadati</taxon>
        <taxon>Pseudomonadota</taxon>
        <taxon>Betaproteobacteria</taxon>
        <taxon>Neisseriales</taxon>
        <taxon>Neisseriaceae</taxon>
        <taxon>Snodgrassella</taxon>
    </lineage>
</organism>
<accession>A0A074V5G3</accession>
<protein>
    <submittedName>
        <fullName evidence="1">Uncharacterized protein</fullName>
    </submittedName>
</protein>
<gene>
    <name evidence="1" type="ORF">SASC598J21_017970</name>
</gene>
<reference evidence="1 2" key="1">
    <citation type="journal article" date="2014" name="PLoS Genet.">
        <title>Hidden diversity in honey bee gut symbionts detected by single-cell genomics.</title>
        <authorList>
            <person name="Engel P."/>
            <person name="Stepanauskas R."/>
            <person name="Moran N."/>
        </authorList>
    </citation>
    <scope>NUCLEOTIDE SEQUENCE [LARGE SCALE GENOMIC DNA]</scope>
    <source>
        <strain evidence="1 2">SCGC AB-598-J21</strain>
    </source>
</reference>
<evidence type="ECO:0000313" key="2">
    <source>
        <dbReference type="Proteomes" id="UP000027644"/>
    </source>
</evidence>
<comment type="caution">
    <text evidence="1">The sequence shown here is derived from an EMBL/GenBank/DDBJ whole genome shotgun (WGS) entry which is preliminary data.</text>
</comment>
<evidence type="ECO:0000313" key="1">
    <source>
        <dbReference type="EMBL" id="KEQ00396.1"/>
    </source>
</evidence>